<dbReference type="EMBL" id="JACHJF010000011">
    <property type="protein sequence ID" value="MBB5120295.1"/>
    <property type="molecule type" value="Genomic_DNA"/>
</dbReference>
<reference evidence="2 3" key="1">
    <citation type="submission" date="2020-08" db="EMBL/GenBank/DDBJ databases">
        <title>Genomic Encyclopedia of Type Strains, Phase III (KMG-III): the genomes of soil and plant-associated and newly described type strains.</title>
        <authorList>
            <person name="Whitman W."/>
        </authorList>
    </citation>
    <scope>NUCLEOTIDE SEQUENCE [LARGE SCALE GENOMIC DNA]</scope>
    <source>
        <strain evidence="2 3">CECT 3259</strain>
    </source>
</reference>
<dbReference type="Gene3D" id="1.10.10.10">
    <property type="entry name" value="Winged helix-like DNA-binding domain superfamily/Winged helix DNA-binding domain"/>
    <property type="match status" value="1"/>
</dbReference>
<dbReference type="AlphaFoldDB" id="A0A7W8BBG8"/>
<sequence length="99" mass="11104">MPEPPSAQGVRHDRSSLRRRQHPEARSFALNRTWGLIRPTRDAQDRLWLSEEGEQAHVALARNAPAIRAAFHEGIDDADYVTTVKVLQRLIRNAGGTVA</sequence>
<evidence type="ECO:0000313" key="3">
    <source>
        <dbReference type="Proteomes" id="UP000528608"/>
    </source>
</evidence>
<dbReference type="InterPro" id="IPR036388">
    <property type="entry name" value="WH-like_DNA-bd_sf"/>
</dbReference>
<gene>
    <name evidence="2" type="ORF">FHS36_003737</name>
</gene>
<accession>A0A7W8BBG8</accession>
<dbReference type="Proteomes" id="UP000528608">
    <property type="component" value="Unassembled WGS sequence"/>
</dbReference>
<organism evidence="2 3">
    <name type="scientific">Streptomyces eurocidicus</name>
    <name type="common">Streptoverticillium eurocidicus</name>
    <dbReference type="NCBI Taxonomy" id="66423"/>
    <lineage>
        <taxon>Bacteria</taxon>
        <taxon>Bacillati</taxon>
        <taxon>Actinomycetota</taxon>
        <taxon>Actinomycetes</taxon>
        <taxon>Kitasatosporales</taxon>
        <taxon>Streptomycetaceae</taxon>
        <taxon>Streptomyces</taxon>
    </lineage>
</organism>
<comment type="caution">
    <text evidence="2">The sequence shown here is derived from an EMBL/GenBank/DDBJ whole genome shotgun (WGS) entry which is preliminary data.</text>
</comment>
<feature type="region of interest" description="Disordered" evidence="1">
    <location>
        <begin position="1"/>
        <end position="24"/>
    </location>
</feature>
<dbReference type="InterPro" id="IPR036390">
    <property type="entry name" value="WH_DNA-bd_sf"/>
</dbReference>
<dbReference type="SUPFAM" id="SSF46785">
    <property type="entry name" value="Winged helix' DNA-binding domain"/>
    <property type="match status" value="1"/>
</dbReference>
<evidence type="ECO:0000313" key="2">
    <source>
        <dbReference type="EMBL" id="MBB5120295.1"/>
    </source>
</evidence>
<evidence type="ECO:0000256" key="1">
    <source>
        <dbReference type="SAM" id="MobiDB-lite"/>
    </source>
</evidence>
<proteinExistence type="predicted"/>
<name>A0A7W8BBG8_STREU</name>
<protein>
    <submittedName>
        <fullName evidence="2">Uncharacterized protein</fullName>
    </submittedName>
</protein>